<evidence type="ECO:0000259" key="2">
    <source>
        <dbReference type="SMART" id="SM00893"/>
    </source>
</evidence>
<dbReference type="Pfam" id="PF01012">
    <property type="entry name" value="ETF"/>
    <property type="match status" value="1"/>
</dbReference>
<protein>
    <recommendedName>
        <fullName evidence="1">Electron transfer flavoprotein small subunit</fullName>
    </recommendedName>
</protein>
<dbReference type="AlphaFoldDB" id="A0A1E5KUM1"/>
<dbReference type="RefSeq" id="WP_069699592.1">
    <property type="nucleotide sequence ID" value="NZ_JAGGMA010000027.1"/>
</dbReference>
<dbReference type="PANTHER" id="PTHR21294">
    <property type="entry name" value="ELECTRON TRANSFER FLAVOPROTEIN BETA-SUBUNIT"/>
    <property type="match status" value="1"/>
</dbReference>
<dbReference type="EMBL" id="MIEK01000045">
    <property type="protein sequence ID" value="OEH81540.1"/>
    <property type="molecule type" value="Genomic_DNA"/>
</dbReference>
<dbReference type="STRING" id="762845.BCR26_04675"/>
<dbReference type="InterPro" id="IPR014730">
    <property type="entry name" value="ETF_a/b_N"/>
</dbReference>
<reference evidence="3 4" key="1">
    <citation type="submission" date="2016-09" db="EMBL/GenBank/DDBJ databases">
        <authorList>
            <person name="Capua I."/>
            <person name="De Benedictis P."/>
            <person name="Joannis T."/>
            <person name="Lombin L.H."/>
            <person name="Cattoli G."/>
        </authorList>
    </citation>
    <scope>NUCLEOTIDE SEQUENCE [LARGE SCALE GENOMIC DNA]</scope>
    <source>
        <strain evidence="3 4">LMG 25899</strain>
    </source>
</reference>
<dbReference type="GO" id="GO:0009055">
    <property type="term" value="F:electron transfer activity"/>
    <property type="evidence" value="ECO:0007669"/>
    <property type="project" value="InterPro"/>
</dbReference>
<evidence type="ECO:0000313" key="3">
    <source>
        <dbReference type="EMBL" id="OEH81540.1"/>
    </source>
</evidence>
<dbReference type="InterPro" id="IPR014729">
    <property type="entry name" value="Rossmann-like_a/b/a_fold"/>
</dbReference>
<name>A0A1E5KUM1_9ENTE</name>
<feature type="domain" description="Electron transfer flavoprotein alpha/beta-subunit N-terminal" evidence="2">
    <location>
        <begin position="22"/>
        <end position="217"/>
    </location>
</feature>
<dbReference type="SUPFAM" id="SSF52402">
    <property type="entry name" value="Adenine nucleotide alpha hydrolases-like"/>
    <property type="match status" value="1"/>
</dbReference>
<keyword evidence="4" id="KW-1185">Reference proteome</keyword>
<comment type="caution">
    <text evidence="3">The sequence shown here is derived from an EMBL/GenBank/DDBJ whole genome shotgun (WGS) entry which is preliminary data.</text>
</comment>
<sequence>MKIICLVKFVPDTDQYEYDYETDKINREKSTLILNPDDKNALAWALQYKKQHASTIIEVVSMGPSKIAEELKDFIRLGVDQATLISDGLFAGSDSLATSLVLAKYLLSQDYTLILAGTHTLDGGTGHIGPQVAELLKLNQFSNIKSIEEVNEKYTIVAAAQDGEILRLKIQNPCLLSLTSQMNLRLGFVRYENIDRNVDTQFSLVTNETLNLSKEDVGRKGSPTKVRKNVVAKRKKVMHKTVKVDDEGIDEVVQFLEEKGYL</sequence>
<dbReference type="Proteomes" id="UP000095256">
    <property type="component" value="Unassembled WGS sequence"/>
</dbReference>
<organism evidence="3 4">
    <name type="scientific">Enterococcus rivorum</name>
    <dbReference type="NCBI Taxonomy" id="762845"/>
    <lineage>
        <taxon>Bacteria</taxon>
        <taxon>Bacillati</taxon>
        <taxon>Bacillota</taxon>
        <taxon>Bacilli</taxon>
        <taxon>Lactobacillales</taxon>
        <taxon>Enterococcaceae</taxon>
        <taxon>Enterococcus</taxon>
    </lineage>
</organism>
<proteinExistence type="predicted"/>
<accession>A0A1E5KUM1</accession>
<dbReference type="SMART" id="SM00893">
    <property type="entry name" value="ETF"/>
    <property type="match status" value="1"/>
</dbReference>
<dbReference type="PANTHER" id="PTHR21294:SF17">
    <property type="entry name" value="PROTEIN FIXA"/>
    <property type="match status" value="1"/>
</dbReference>
<evidence type="ECO:0000256" key="1">
    <source>
        <dbReference type="ARBA" id="ARBA00042002"/>
    </source>
</evidence>
<evidence type="ECO:0000313" key="4">
    <source>
        <dbReference type="Proteomes" id="UP000095256"/>
    </source>
</evidence>
<dbReference type="OrthoDB" id="9804960at2"/>
<dbReference type="InterPro" id="IPR012255">
    <property type="entry name" value="ETF_b"/>
</dbReference>
<dbReference type="Gene3D" id="3.40.50.620">
    <property type="entry name" value="HUPs"/>
    <property type="match status" value="1"/>
</dbReference>
<dbReference type="PIRSF" id="PIRSF000090">
    <property type="entry name" value="Beta-ETF"/>
    <property type="match status" value="1"/>
</dbReference>
<gene>
    <name evidence="3" type="ORF">BCR26_04675</name>
</gene>